<protein>
    <recommendedName>
        <fullName evidence="1">DUF4439 domain-containing protein</fullName>
    </recommendedName>
</protein>
<dbReference type="STRING" id="1206085.SAMN05443575_2708"/>
<keyword evidence="3" id="KW-1185">Reference proteome</keyword>
<evidence type="ECO:0000259" key="1">
    <source>
        <dbReference type="Pfam" id="PF14530"/>
    </source>
</evidence>
<dbReference type="SUPFAM" id="SSF47240">
    <property type="entry name" value="Ferritin-like"/>
    <property type="match status" value="1"/>
</dbReference>
<dbReference type="InterPro" id="IPR009078">
    <property type="entry name" value="Ferritin-like_SF"/>
</dbReference>
<evidence type="ECO:0000313" key="2">
    <source>
        <dbReference type="EMBL" id="SHG75723.1"/>
    </source>
</evidence>
<dbReference type="Gene3D" id="1.20.1260.10">
    <property type="match status" value="1"/>
</dbReference>
<dbReference type="EMBL" id="FQVU01000003">
    <property type="protein sequence ID" value="SHG75723.1"/>
    <property type="molecule type" value="Genomic_DNA"/>
</dbReference>
<organism evidence="2 3">
    <name type="scientific">Jatrophihabitans endophyticus</name>
    <dbReference type="NCBI Taxonomy" id="1206085"/>
    <lineage>
        <taxon>Bacteria</taxon>
        <taxon>Bacillati</taxon>
        <taxon>Actinomycetota</taxon>
        <taxon>Actinomycetes</taxon>
        <taxon>Jatrophihabitantales</taxon>
        <taxon>Jatrophihabitantaceae</taxon>
        <taxon>Jatrophihabitans</taxon>
    </lineage>
</organism>
<name>A0A1M5MG83_9ACTN</name>
<feature type="domain" description="DUF4439" evidence="1">
    <location>
        <begin position="14"/>
        <end position="155"/>
    </location>
</feature>
<accession>A0A1M5MG83</accession>
<dbReference type="AlphaFoldDB" id="A0A1M5MG83"/>
<reference evidence="2 3" key="1">
    <citation type="submission" date="2016-11" db="EMBL/GenBank/DDBJ databases">
        <authorList>
            <person name="Jaros S."/>
            <person name="Januszkiewicz K."/>
            <person name="Wedrychowicz H."/>
        </authorList>
    </citation>
    <scope>NUCLEOTIDE SEQUENCE [LARGE SCALE GENOMIC DNA]</scope>
    <source>
        <strain evidence="2 3">DSM 45627</strain>
    </source>
</reference>
<gene>
    <name evidence="2" type="ORF">SAMN05443575_2708</name>
</gene>
<sequence length="155" mass="16206">MSARGTRADALTDALQAALATEHRAVFGYALLGPRCSADDRELAVTCTAAHEQARDATMTTLAAAGADPVGPDPDYPALYPVRDAAAARALAVRLEDGVAAGWRYAYAVAASVGGTRATRLRATAQRQLTAAAIRATRWRSRVDPARATTPFPGI</sequence>
<proteinExistence type="predicted"/>
<dbReference type="InterPro" id="IPR012347">
    <property type="entry name" value="Ferritin-like"/>
</dbReference>
<dbReference type="Proteomes" id="UP000186132">
    <property type="component" value="Unassembled WGS sequence"/>
</dbReference>
<evidence type="ECO:0000313" key="3">
    <source>
        <dbReference type="Proteomes" id="UP000186132"/>
    </source>
</evidence>
<dbReference type="InterPro" id="IPR029447">
    <property type="entry name" value="DUF4439"/>
</dbReference>
<dbReference type="Pfam" id="PF14530">
    <property type="entry name" value="DUF4439"/>
    <property type="match status" value="1"/>
</dbReference>
<dbReference type="RefSeq" id="WP_084181024.1">
    <property type="nucleotide sequence ID" value="NZ_FQVU01000003.1"/>
</dbReference>